<organism evidence="2">
    <name type="scientific">mine drainage metagenome</name>
    <dbReference type="NCBI Taxonomy" id="410659"/>
    <lineage>
        <taxon>unclassified sequences</taxon>
        <taxon>metagenomes</taxon>
        <taxon>ecological metagenomes</taxon>
    </lineage>
</organism>
<dbReference type="SUPFAM" id="SSF52540">
    <property type="entry name" value="P-loop containing nucleoside triphosphate hydrolases"/>
    <property type="match status" value="1"/>
</dbReference>
<dbReference type="Gene3D" id="3.40.50.300">
    <property type="entry name" value="P-loop containing nucleotide triphosphate hydrolases"/>
    <property type="match status" value="1"/>
</dbReference>
<proteinExistence type="predicted"/>
<gene>
    <name evidence="2" type="ORF">B2A_06146</name>
</gene>
<dbReference type="InterPro" id="IPR002789">
    <property type="entry name" value="HerA_central"/>
</dbReference>
<reference evidence="2" key="1">
    <citation type="submission" date="2013-08" db="EMBL/GenBank/DDBJ databases">
        <authorList>
            <person name="Mendez C."/>
            <person name="Richter M."/>
            <person name="Ferrer M."/>
            <person name="Sanchez J."/>
        </authorList>
    </citation>
    <scope>NUCLEOTIDE SEQUENCE</scope>
</reference>
<dbReference type="Pfam" id="PF01935">
    <property type="entry name" value="DUF87"/>
    <property type="match status" value="1"/>
</dbReference>
<dbReference type="InterPro" id="IPR027417">
    <property type="entry name" value="P-loop_NTPase"/>
</dbReference>
<feature type="non-terminal residue" evidence="2">
    <location>
        <position position="112"/>
    </location>
</feature>
<dbReference type="EMBL" id="AUZZ01004325">
    <property type="protein sequence ID" value="EQD54064.1"/>
    <property type="molecule type" value="Genomic_DNA"/>
</dbReference>
<accession>T1BL98</accession>
<sequence>MTLVRFQNIMSNEIAKRAFISRPPEPPASILIGDPQKTVYIGTTKMFHVPFAWTYANLTNPHIAIVGITGSGKSYFIKTFLIRAYYVWGTSAVIIDWAAEYKPWVKQSGGTI</sequence>
<evidence type="ECO:0000313" key="2">
    <source>
        <dbReference type="EMBL" id="EQD54064.1"/>
    </source>
</evidence>
<name>T1BL98_9ZZZZ</name>
<comment type="caution">
    <text evidence="2">The sequence shown here is derived from an EMBL/GenBank/DDBJ whole genome shotgun (WGS) entry which is preliminary data.</text>
</comment>
<feature type="domain" description="Helicase HerA central" evidence="1">
    <location>
        <begin position="40"/>
        <end position="103"/>
    </location>
</feature>
<protein>
    <submittedName>
        <fullName evidence="2">AAA ATPase</fullName>
    </submittedName>
</protein>
<dbReference type="AlphaFoldDB" id="T1BL98"/>
<reference evidence="2" key="2">
    <citation type="journal article" date="2014" name="ISME J.">
        <title>Microbial stratification in low pH oxic and suboxic macroscopic growths along an acid mine drainage.</title>
        <authorList>
            <person name="Mendez-Garcia C."/>
            <person name="Mesa V."/>
            <person name="Sprenger R.R."/>
            <person name="Richter M."/>
            <person name="Diez M.S."/>
            <person name="Solano J."/>
            <person name="Bargiela R."/>
            <person name="Golyshina O.V."/>
            <person name="Manteca A."/>
            <person name="Ramos J.L."/>
            <person name="Gallego J.R."/>
            <person name="Llorente I."/>
            <person name="Martins Dos Santos V.A."/>
            <person name="Jensen O.N."/>
            <person name="Pelaez A.I."/>
            <person name="Sanchez J."/>
            <person name="Ferrer M."/>
        </authorList>
    </citation>
    <scope>NUCLEOTIDE SEQUENCE</scope>
</reference>
<evidence type="ECO:0000259" key="1">
    <source>
        <dbReference type="Pfam" id="PF01935"/>
    </source>
</evidence>